<feature type="domain" description="C2H2-type" evidence="4">
    <location>
        <begin position="62"/>
        <end position="84"/>
    </location>
</feature>
<reference evidence="5" key="1">
    <citation type="submission" date="2021-06" db="EMBL/GenBank/DDBJ databases">
        <authorList>
            <person name="Kallberg Y."/>
            <person name="Tangrot J."/>
            <person name="Rosling A."/>
        </authorList>
    </citation>
    <scope>NUCLEOTIDE SEQUENCE</scope>
    <source>
        <strain evidence="5">87-6 pot B 2015</strain>
    </source>
</reference>
<dbReference type="PROSITE" id="PS50157">
    <property type="entry name" value="ZINC_FINGER_C2H2_2"/>
    <property type="match status" value="1"/>
</dbReference>
<name>A0A9N8VJL1_FUNMO</name>
<evidence type="ECO:0000256" key="1">
    <source>
        <dbReference type="PROSITE-ProRule" id="PRU00723"/>
    </source>
</evidence>
<keyword evidence="1" id="KW-0862">Zinc</keyword>
<feature type="zinc finger region" description="C3H1-type" evidence="1">
    <location>
        <begin position="277"/>
        <end position="304"/>
    </location>
</feature>
<comment type="caution">
    <text evidence="5">The sequence shown here is derived from an EMBL/GenBank/DDBJ whole genome shotgun (WGS) entry which is preliminary data.</text>
</comment>
<dbReference type="GO" id="GO:0005634">
    <property type="term" value="C:nucleus"/>
    <property type="evidence" value="ECO:0007669"/>
    <property type="project" value="TreeGrafter"/>
</dbReference>
<keyword evidence="1" id="KW-0479">Metal-binding</keyword>
<dbReference type="SMART" id="SM00356">
    <property type="entry name" value="ZnF_C3H1"/>
    <property type="match status" value="1"/>
</dbReference>
<gene>
    <name evidence="5" type="ORF">FMOSSE_LOCUS1881</name>
</gene>
<accession>A0A9N8VJL1</accession>
<protein>
    <submittedName>
        <fullName evidence="5">8820_t:CDS:1</fullName>
    </submittedName>
</protein>
<dbReference type="InterPro" id="IPR019496">
    <property type="entry name" value="NUFIP1_cons_dom"/>
</dbReference>
<feature type="domain" description="C3H1-type" evidence="3">
    <location>
        <begin position="277"/>
        <end position="304"/>
    </location>
</feature>
<dbReference type="GO" id="GO:0008270">
    <property type="term" value="F:zinc ion binding"/>
    <property type="evidence" value="ECO:0007669"/>
    <property type="project" value="UniProtKB-KW"/>
</dbReference>
<evidence type="ECO:0000259" key="3">
    <source>
        <dbReference type="PROSITE" id="PS50103"/>
    </source>
</evidence>
<dbReference type="EMBL" id="CAJVPP010000223">
    <property type="protein sequence ID" value="CAG8457819.1"/>
    <property type="molecule type" value="Genomic_DNA"/>
</dbReference>
<feature type="non-terminal residue" evidence="5">
    <location>
        <position position="1"/>
    </location>
</feature>
<dbReference type="InterPro" id="IPR013087">
    <property type="entry name" value="Znf_C2H2_type"/>
</dbReference>
<dbReference type="InterPro" id="IPR039136">
    <property type="entry name" value="NUFIP1-like"/>
</dbReference>
<dbReference type="GO" id="GO:0000492">
    <property type="term" value="P:box C/D snoRNP assembly"/>
    <property type="evidence" value="ECO:0007669"/>
    <property type="project" value="TreeGrafter"/>
</dbReference>
<dbReference type="Pfam" id="PF10453">
    <property type="entry name" value="NUFIP1"/>
    <property type="match status" value="1"/>
</dbReference>
<dbReference type="PROSITE" id="PS00028">
    <property type="entry name" value="ZINC_FINGER_C2H2_1"/>
    <property type="match status" value="1"/>
</dbReference>
<feature type="region of interest" description="Disordered" evidence="2">
    <location>
        <begin position="379"/>
        <end position="401"/>
    </location>
</feature>
<proteinExistence type="predicted"/>
<evidence type="ECO:0000313" key="5">
    <source>
        <dbReference type="EMBL" id="CAG8457819.1"/>
    </source>
</evidence>
<keyword evidence="6" id="KW-1185">Reference proteome</keyword>
<dbReference type="PANTHER" id="PTHR13309">
    <property type="entry name" value="NUCLEAR FRAGILE X MENTAL RETARDATION PROTEIN INTERACTING PROTEIN 1"/>
    <property type="match status" value="1"/>
</dbReference>
<dbReference type="Proteomes" id="UP000789375">
    <property type="component" value="Unassembled WGS sequence"/>
</dbReference>
<dbReference type="AlphaFoldDB" id="A0A9N8VJL1"/>
<dbReference type="PANTHER" id="PTHR13309:SF0">
    <property type="entry name" value="FMR1-INTERACTING PROTEIN NUFIP1"/>
    <property type="match status" value="1"/>
</dbReference>
<evidence type="ECO:0000256" key="2">
    <source>
        <dbReference type="SAM" id="MobiDB-lite"/>
    </source>
</evidence>
<keyword evidence="1" id="KW-0863">Zinc-finger</keyword>
<dbReference type="GO" id="GO:0003723">
    <property type="term" value="F:RNA binding"/>
    <property type="evidence" value="ECO:0007669"/>
    <property type="project" value="InterPro"/>
</dbReference>
<organism evidence="5 6">
    <name type="scientific">Funneliformis mosseae</name>
    <name type="common">Endomycorrhizal fungus</name>
    <name type="synonym">Glomus mosseae</name>
    <dbReference type="NCBI Taxonomy" id="27381"/>
    <lineage>
        <taxon>Eukaryota</taxon>
        <taxon>Fungi</taxon>
        <taxon>Fungi incertae sedis</taxon>
        <taxon>Mucoromycota</taxon>
        <taxon>Glomeromycotina</taxon>
        <taxon>Glomeromycetes</taxon>
        <taxon>Glomerales</taxon>
        <taxon>Glomeraceae</taxon>
        <taxon>Funneliformis</taxon>
    </lineage>
</organism>
<dbReference type="PROSITE" id="PS50103">
    <property type="entry name" value="ZF_C3H1"/>
    <property type="match status" value="1"/>
</dbReference>
<sequence length="401" mass="45387">EKTLITMQKTEFQHVVSDWDYSCESPLGRGRGRAYAPNHGRYYNAQVTVSQYNYQPNYQSGWRCEPCAKSFAHEAQLKYHMNLHRKCDHCEFSAMTNILKTHLSEVHKVGSNPKKSDESSLKAVMDFHLDTPEAIAKWIEQRKNNYPTDANIERKKKLEAARIARGKVLKSQAQKKRLLYNANGKNDDVAIKKRRLEFGGRNIKIGDYNEDAGPCGITDLLIAAAAAAVSVPLGTDQTKAVQFLRSTQSGNQNYKKRNFSETVSNSTGSRKDQINGRLYRQICIKYRKGHCPRGKNCTNKHAGKMICPPTQRPPDNARCRQRNLRDLLLYKELVEEKNVILQCIRHIANKNFFGVVTNKAIRDAKMRGEALVVEVDGNQAPVSTPGKTKKSKTSDQAMVTK</sequence>
<dbReference type="InterPro" id="IPR000571">
    <property type="entry name" value="Znf_CCCH"/>
</dbReference>
<evidence type="ECO:0000313" key="6">
    <source>
        <dbReference type="Proteomes" id="UP000789375"/>
    </source>
</evidence>
<dbReference type="SMART" id="SM00355">
    <property type="entry name" value="ZnF_C2H2"/>
    <property type="match status" value="2"/>
</dbReference>
<evidence type="ECO:0000259" key="4">
    <source>
        <dbReference type="PROSITE" id="PS50157"/>
    </source>
</evidence>